<comment type="subcellular location">
    <subcellularLocation>
        <location evidence="1">Membrane</location>
    </subcellularLocation>
</comment>
<dbReference type="GO" id="GO:0071526">
    <property type="term" value="P:semaphorin-plexin signaling pathway"/>
    <property type="evidence" value="ECO:0007669"/>
    <property type="project" value="TreeGrafter"/>
</dbReference>
<dbReference type="Gene3D" id="3.30.1680.10">
    <property type="entry name" value="ligand-binding face of the semaphorins, domain 2"/>
    <property type="match status" value="1"/>
</dbReference>
<dbReference type="InterPro" id="IPR015943">
    <property type="entry name" value="WD40/YVTN_repeat-like_dom_sf"/>
</dbReference>
<evidence type="ECO:0000256" key="7">
    <source>
        <dbReference type="SAM" id="MobiDB-lite"/>
    </source>
</evidence>
<keyword evidence="3 8" id="KW-0472">Membrane</keyword>
<keyword evidence="8" id="KW-0812">Transmembrane</keyword>
<comment type="caution">
    <text evidence="11">The sequence shown here is derived from an EMBL/GenBank/DDBJ whole genome shotgun (WGS) entry which is preliminary data.</text>
</comment>
<dbReference type="SUPFAM" id="SSF101912">
    <property type="entry name" value="Sema domain"/>
    <property type="match status" value="1"/>
</dbReference>
<dbReference type="PANTHER" id="PTHR11036:SF127">
    <property type="entry name" value="SEMAPHORIN-1A"/>
    <property type="match status" value="1"/>
</dbReference>
<keyword evidence="8" id="KW-1133">Transmembrane helix</keyword>
<reference evidence="11" key="1">
    <citation type="submission" date="2022-01" db="EMBL/GenBank/DDBJ databases">
        <title>Genome Sequence Resource for Two Populations of Ditylenchus destructor, the Migratory Endoparasitic Phytonematode.</title>
        <authorList>
            <person name="Zhang H."/>
            <person name="Lin R."/>
            <person name="Xie B."/>
        </authorList>
    </citation>
    <scope>NUCLEOTIDE SEQUENCE</scope>
    <source>
        <strain evidence="11">BazhouSP</strain>
    </source>
</reference>
<dbReference type="EMBL" id="JAKKPZ010000132">
    <property type="protein sequence ID" value="KAI1700872.1"/>
    <property type="molecule type" value="Genomic_DNA"/>
</dbReference>
<dbReference type="InterPro" id="IPR016201">
    <property type="entry name" value="PSI"/>
</dbReference>
<dbReference type="Pfam" id="PF01437">
    <property type="entry name" value="PSI"/>
    <property type="match status" value="1"/>
</dbReference>
<comment type="caution">
    <text evidence="6">Lacks conserved residue(s) required for the propagation of feature annotation.</text>
</comment>
<feature type="signal peptide" evidence="9">
    <location>
        <begin position="1"/>
        <end position="23"/>
    </location>
</feature>
<gene>
    <name evidence="11" type="ORF">DdX_16435</name>
</gene>
<dbReference type="InterPro" id="IPR001627">
    <property type="entry name" value="Semap_dom"/>
</dbReference>
<evidence type="ECO:0000259" key="10">
    <source>
        <dbReference type="PROSITE" id="PS51004"/>
    </source>
</evidence>
<dbReference type="PROSITE" id="PS51004">
    <property type="entry name" value="SEMA"/>
    <property type="match status" value="1"/>
</dbReference>
<evidence type="ECO:0000256" key="5">
    <source>
        <dbReference type="ARBA" id="ARBA00023180"/>
    </source>
</evidence>
<dbReference type="Pfam" id="PF01403">
    <property type="entry name" value="Sema"/>
    <property type="match status" value="1"/>
</dbReference>
<protein>
    <submittedName>
        <fullName evidence="11">Sema domain-containing protein</fullName>
    </submittedName>
</protein>
<accession>A0AAD4QU14</accession>
<feature type="transmembrane region" description="Helical" evidence="8">
    <location>
        <begin position="606"/>
        <end position="628"/>
    </location>
</feature>
<evidence type="ECO:0000256" key="1">
    <source>
        <dbReference type="ARBA" id="ARBA00004370"/>
    </source>
</evidence>
<dbReference type="InterPro" id="IPR036352">
    <property type="entry name" value="Semap_dom_sf"/>
</dbReference>
<evidence type="ECO:0000256" key="2">
    <source>
        <dbReference type="ARBA" id="ARBA00022902"/>
    </source>
</evidence>
<dbReference type="GO" id="GO:0007411">
    <property type="term" value="P:axon guidance"/>
    <property type="evidence" value="ECO:0007669"/>
    <property type="project" value="TreeGrafter"/>
</dbReference>
<dbReference type="InterPro" id="IPR002165">
    <property type="entry name" value="Plexin_repeat"/>
</dbReference>
<dbReference type="Gene3D" id="2.130.10.10">
    <property type="entry name" value="YVTN repeat-like/Quinoprotein amine dehydrogenase"/>
    <property type="match status" value="1"/>
</dbReference>
<keyword evidence="5" id="KW-0325">Glycoprotein</keyword>
<evidence type="ECO:0000256" key="8">
    <source>
        <dbReference type="SAM" id="Phobius"/>
    </source>
</evidence>
<dbReference type="GO" id="GO:0030215">
    <property type="term" value="F:semaphorin receptor binding"/>
    <property type="evidence" value="ECO:0007669"/>
    <property type="project" value="InterPro"/>
</dbReference>
<evidence type="ECO:0000313" key="11">
    <source>
        <dbReference type="EMBL" id="KAI1700872.1"/>
    </source>
</evidence>
<dbReference type="GO" id="GO:0045499">
    <property type="term" value="F:chemorepellent activity"/>
    <property type="evidence" value="ECO:0007669"/>
    <property type="project" value="TreeGrafter"/>
</dbReference>
<evidence type="ECO:0000256" key="3">
    <source>
        <dbReference type="ARBA" id="ARBA00023136"/>
    </source>
</evidence>
<dbReference type="SMART" id="SM00630">
    <property type="entry name" value="Sema"/>
    <property type="match status" value="1"/>
</dbReference>
<feature type="chain" id="PRO_5042194406" evidence="9">
    <location>
        <begin position="24"/>
        <end position="779"/>
    </location>
</feature>
<dbReference type="InterPro" id="IPR027231">
    <property type="entry name" value="Semaphorin"/>
</dbReference>
<sequence length="779" mass="85188">MNATICQRIFVCLIIQMVSTAMGVENLNLKPRQLINEVDAQPRYRSPNKNQDLFKLLDVNADSVIIGARDAVYNLSATNLEPKYTIHWKALGQTIEECHMKGKSESECHNFIRVGAKLRNGRVLLCGTHAFSPQCREYDFSAEEDRFIEKEQYNGQAISPYDARHNSTYVYSDEQNEIFVGTVSDIGANDPLIYRKRLPRGDSLRTPKDDRVIADPHFVGSFLYKEYVYFWYREQAVESLDNNREAQTYARVGRVCASENGGPSPAQDRWSSFLKVRLNCSVPADSAPFYFNELQAISNPADDGKGDSLVYGVFHTSSSILMSAVCAFRMSQVISVFDHGRFKTQRTPTSLWGPYQKFYPTPSERPGRCVSDSSRLSDVSFIIKNPLMYDLVPSEGQRPLLVEGPGRPELTAIAVAPQVAAARKQNHDVIYLGRADGTVAKLIETSAGQSSVLIESVRVFEPATPILSLRVLSSSDKLIAISKDQVVQLPLHHCSAQQSCANCIRLRDPHCGWDVESRACVHSRDWSRASYVQNILKGVSEQCPGTLSSSFQDDSQSTMYIIDEDPNSANPGGFPPLVSRSEGQVVDRSGGDGGADQNALYSAGNVSLIALAVIMSTVGGFVVGYRICKWRIMNKLTRATHSAGSGSSNGSASDDYDHFGGAIARGRHLSRHDSLIAPSMLGAKSSMEAPHHIYSQTPTVIGGGGRSSASTGDAVSLVFGNQSQNHFVPLPMITSISNGGSGIATPRHEARTAMLLSNSGAGAIGATLPRDYKVKKVYL</sequence>
<proteinExistence type="predicted"/>
<evidence type="ECO:0000256" key="4">
    <source>
        <dbReference type="ARBA" id="ARBA00023157"/>
    </source>
</evidence>
<organism evidence="11 12">
    <name type="scientific">Ditylenchus destructor</name>
    <dbReference type="NCBI Taxonomy" id="166010"/>
    <lineage>
        <taxon>Eukaryota</taxon>
        <taxon>Metazoa</taxon>
        <taxon>Ecdysozoa</taxon>
        <taxon>Nematoda</taxon>
        <taxon>Chromadorea</taxon>
        <taxon>Rhabditida</taxon>
        <taxon>Tylenchina</taxon>
        <taxon>Tylenchomorpha</taxon>
        <taxon>Sphaerularioidea</taxon>
        <taxon>Anguinidae</taxon>
        <taxon>Anguininae</taxon>
        <taxon>Ditylenchus</taxon>
    </lineage>
</organism>
<feature type="region of interest" description="Disordered" evidence="7">
    <location>
        <begin position="562"/>
        <end position="591"/>
    </location>
</feature>
<name>A0AAD4QU14_9BILA</name>
<dbReference type="AlphaFoldDB" id="A0AAD4QU14"/>
<keyword evidence="9" id="KW-0732">Signal</keyword>
<keyword evidence="2" id="KW-0524">Neurogenesis</keyword>
<evidence type="ECO:0000256" key="9">
    <source>
        <dbReference type="SAM" id="SignalP"/>
    </source>
</evidence>
<dbReference type="SUPFAM" id="SSF103575">
    <property type="entry name" value="Plexin repeat"/>
    <property type="match status" value="1"/>
</dbReference>
<dbReference type="PANTHER" id="PTHR11036">
    <property type="entry name" value="SEMAPHORIN"/>
    <property type="match status" value="1"/>
</dbReference>
<evidence type="ECO:0000256" key="6">
    <source>
        <dbReference type="PROSITE-ProRule" id="PRU00352"/>
    </source>
</evidence>
<keyword evidence="4" id="KW-1015">Disulfide bond</keyword>
<feature type="domain" description="Sema" evidence="10">
    <location>
        <begin position="30"/>
        <end position="491"/>
    </location>
</feature>
<keyword evidence="12" id="KW-1185">Reference proteome</keyword>
<dbReference type="SMART" id="SM00423">
    <property type="entry name" value="PSI"/>
    <property type="match status" value="1"/>
</dbReference>
<dbReference type="GO" id="GO:0005886">
    <property type="term" value="C:plasma membrane"/>
    <property type="evidence" value="ECO:0007669"/>
    <property type="project" value="TreeGrafter"/>
</dbReference>
<dbReference type="GO" id="GO:0030335">
    <property type="term" value="P:positive regulation of cell migration"/>
    <property type="evidence" value="ECO:0007669"/>
    <property type="project" value="TreeGrafter"/>
</dbReference>
<dbReference type="Proteomes" id="UP001201812">
    <property type="component" value="Unassembled WGS sequence"/>
</dbReference>
<evidence type="ECO:0000313" key="12">
    <source>
        <dbReference type="Proteomes" id="UP001201812"/>
    </source>
</evidence>